<keyword evidence="1" id="KW-0472">Membrane</keyword>
<feature type="transmembrane region" description="Helical" evidence="1">
    <location>
        <begin position="84"/>
        <end position="103"/>
    </location>
</feature>
<feature type="transmembrane region" description="Helical" evidence="1">
    <location>
        <begin position="55"/>
        <end position="72"/>
    </location>
</feature>
<keyword evidence="1" id="KW-1133">Transmembrane helix</keyword>
<gene>
    <name evidence="2" type="ORF">EDX97_02850</name>
</gene>
<evidence type="ECO:0000313" key="3">
    <source>
        <dbReference type="Proteomes" id="UP000276568"/>
    </source>
</evidence>
<dbReference type="OrthoDB" id="1641596at2"/>
<evidence type="ECO:0000256" key="1">
    <source>
        <dbReference type="SAM" id="Phobius"/>
    </source>
</evidence>
<proteinExistence type="predicted"/>
<accession>A0A3N0I5C0</accession>
<evidence type="ECO:0000313" key="2">
    <source>
        <dbReference type="EMBL" id="RNM31512.1"/>
    </source>
</evidence>
<feature type="transmembrane region" description="Helical" evidence="1">
    <location>
        <begin position="112"/>
        <end position="131"/>
    </location>
</feature>
<keyword evidence="1" id="KW-0812">Transmembrane</keyword>
<dbReference type="InterPro" id="IPR005325">
    <property type="entry name" value="DUF308_memb"/>
</dbReference>
<dbReference type="EMBL" id="RJQC01000001">
    <property type="protein sequence ID" value="RNM31512.1"/>
    <property type="molecule type" value="Genomic_DNA"/>
</dbReference>
<keyword evidence="3" id="KW-1185">Reference proteome</keyword>
<dbReference type="AlphaFoldDB" id="A0A3N0I5C0"/>
<organism evidence="2 3">
    <name type="scientific">Absicoccus porci</name>
    <dbReference type="NCBI Taxonomy" id="2486576"/>
    <lineage>
        <taxon>Bacteria</taxon>
        <taxon>Bacillati</taxon>
        <taxon>Bacillota</taxon>
        <taxon>Erysipelotrichia</taxon>
        <taxon>Erysipelotrichales</taxon>
        <taxon>Erysipelotrichaceae</taxon>
        <taxon>Absicoccus</taxon>
    </lineage>
</organism>
<comment type="caution">
    <text evidence="2">The sequence shown here is derived from an EMBL/GenBank/DDBJ whole genome shotgun (WGS) entry which is preliminary data.</text>
</comment>
<feature type="transmembrane region" description="Helical" evidence="1">
    <location>
        <begin position="137"/>
        <end position="157"/>
    </location>
</feature>
<reference evidence="2 3" key="1">
    <citation type="submission" date="2018-11" db="EMBL/GenBank/DDBJ databases">
        <title>Clostridium sp. nov., a member of the family Erysipelotrichaceae isolated from pig faeces.</title>
        <authorList>
            <person name="Chang Y.-H."/>
        </authorList>
    </citation>
    <scope>NUCLEOTIDE SEQUENCE [LARGE SCALE GENOMIC DNA]</scope>
    <source>
        <strain evidence="2 3">YH-panp20</strain>
    </source>
</reference>
<dbReference type="Proteomes" id="UP000276568">
    <property type="component" value="Unassembled WGS sequence"/>
</dbReference>
<dbReference type="Pfam" id="PF03729">
    <property type="entry name" value="DUF308"/>
    <property type="match status" value="1"/>
</dbReference>
<feature type="transmembrane region" description="Helical" evidence="1">
    <location>
        <begin position="6"/>
        <end position="24"/>
    </location>
</feature>
<protein>
    <submittedName>
        <fullName evidence="2">DUF308 domain-containing protein</fullName>
    </submittedName>
</protein>
<name>A0A3N0I5C0_9FIRM</name>
<sequence length="409" mass="47291">MYMKEFGYGLIYLLCGIFMIGWPLRLLRMMDTCLAFIFFVNGTRKLLKPGKNHKVMDIGFGLLSIGFAVFIFNDQHFSNEIIRMGTAVYMLMYCVSCLVQYLIDLDTKEGHALIDLGNGVFSLFIGFYLIIHPHFDVNVLIILYGIYCMGLAGRSFLDGWTGIKKDYHWQRKHYLMLPAIVLAFLPGQRVQRLQKQTETELMDQKTNEKTFLKVMVQVGPQGLQKVGHIAFAYKDCVYSYGNYDAESSKLNGTMGDGVFFMLPFDAYLDQMLHMEKNSVFEYGISISKKQAKWIEQEIKKLKERSKRWFCAIERENGFSHAQDYMNDYPSRLRNATQVQFYKIRKGKFKTYWALGDNCAQFTNIVFSKLGSAILNSRGVVSPGAYFVWLEHEFKKAKSPIVYRKIHIAA</sequence>